<keyword evidence="6 8" id="KW-1133">Transmembrane helix</keyword>
<feature type="transmembrane region" description="Helical" evidence="8">
    <location>
        <begin position="87"/>
        <end position="110"/>
    </location>
</feature>
<sequence length="366" mass="40875">MKQLDYADEKISTREFILGITSIILGIGVLSLPRNLAQLTNSSDGWISILIGGTFCAAIAWVMAKTASKFPKQTFYEYTSSVLTKPVSILISFTYIAYFICIAAISTRVISGISKVYMLERTPIEVISLFFLLVVIYAVSGSRIALFRLNLMFIPIIIFIVVVIQVFNIKLFDMTNIRPMFITNWSNILSGGKESIFAFLGFEIVLFYTILMKKPKSAAKAAVVGVTIPMVVYIVIYLFAIGVFSNIVTQNIVYPTIEMAKEVEIPGQFFERFESIFFTIWIMTIFNTTAMALDVSVYGLTSIFPKLHKKKLVFALAPIIYLISMMPQDFTAITSFSQSTSYVGVGLFSIPFLIIIVSKIKGVKGK</sequence>
<keyword evidence="4" id="KW-0309">Germination</keyword>
<dbReference type="GO" id="GO:0016020">
    <property type="term" value="C:membrane"/>
    <property type="evidence" value="ECO:0007669"/>
    <property type="project" value="UniProtKB-SubCell"/>
</dbReference>
<dbReference type="Pfam" id="PF03845">
    <property type="entry name" value="Spore_permease"/>
    <property type="match status" value="1"/>
</dbReference>
<evidence type="ECO:0000256" key="1">
    <source>
        <dbReference type="ARBA" id="ARBA00004141"/>
    </source>
</evidence>
<dbReference type="Gene3D" id="1.20.1740.10">
    <property type="entry name" value="Amino acid/polyamine transporter I"/>
    <property type="match status" value="1"/>
</dbReference>
<dbReference type="NCBIfam" id="TIGR00912">
    <property type="entry name" value="2A0309"/>
    <property type="match status" value="1"/>
</dbReference>
<comment type="subcellular location">
    <subcellularLocation>
        <location evidence="1">Membrane</location>
        <topology evidence="1">Multi-pass membrane protein</topology>
    </subcellularLocation>
</comment>
<feature type="transmembrane region" description="Helical" evidence="8">
    <location>
        <begin position="223"/>
        <end position="244"/>
    </location>
</feature>
<feature type="transmembrane region" description="Helical" evidence="8">
    <location>
        <begin position="312"/>
        <end position="330"/>
    </location>
</feature>
<feature type="transmembrane region" description="Helical" evidence="8">
    <location>
        <begin position="122"/>
        <end position="139"/>
    </location>
</feature>
<dbReference type="Proteomes" id="UP000581688">
    <property type="component" value="Unassembled WGS sequence"/>
</dbReference>
<evidence type="ECO:0000256" key="6">
    <source>
        <dbReference type="ARBA" id="ARBA00022989"/>
    </source>
</evidence>
<dbReference type="PANTHER" id="PTHR34975">
    <property type="entry name" value="SPORE GERMINATION PROTEIN A2"/>
    <property type="match status" value="1"/>
</dbReference>
<evidence type="ECO:0000313" key="9">
    <source>
        <dbReference type="EMBL" id="MBB6453360.1"/>
    </source>
</evidence>
<feature type="transmembrane region" description="Helical" evidence="8">
    <location>
        <begin position="276"/>
        <end position="300"/>
    </location>
</feature>
<evidence type="ECO:0000256" key="7">
    <source>
        <dbReference type="ARBA" id="ARBA00023136"/>
    </source>
</evidence>
<organism evidence="9 10">
    <name type="scientific">Salirhabdus euzebyi</name>
    <dbReference type="NCBI Taxonomy" id="394506"/>
    <lineage>
        <taxon>Bacteria</taxon>
        <taxon>Bacillati</taxon>
        <taxon>Bacillota</taxon>
        <taxon>Bacilli</taxon>
        <taxon>Bacillales</taxon>
        <taxon>Bacillaceae</taxon>
        <taxon>Salirhabdus</taxon>
    </lineage>
</organism>
<keyword evidence="7 8" id="KW-0472">Membrane</keyword>
<gene>
    <name evidence="9" type="ORF">HNQ94_001808</name>
</gene>
<evidence type="ECO:0000256" key="2">
    <source>
        <dbReference type="ARBA" id="ARBA00007998"/>
    </source>
</evidence>
<keyword evidence="5 8" id="KW-0812">Transmembrane</keyword>
<comment type="caution">
    <text evidence="9">The sequence shown here is derived from an EMBL/GenBank/DDBJ whole genome shotgun (WGS) entry which is preliminary data.</text>
</comment>
<dbReference type="EMBL" id="JACHGH010000004">
    <property type="protein sequence ID" value="MBB6453360.1"/>
    <property type="molecule type" value="Genomic_DNA"/>
</dbReference>
<evidence type="ECO:0000256" key="4">
    <source>
        <dbReference type="ARBA" id="ARBA00022544"/>
    </source>
</evidence>
<reference evidence="9 10" key="1">
    <citation type="submission" date="2020-08" db="EMBL/GenBank/DDBJ databases">
        <title>Genomic Encyclopedia of Type Strains, Phase IV (KMG-IV): sequencing the most valuable type-strain genomes for metagenomic binning, comparative biology and taxonomic classification.</title>
        <authorList>
            <person name="Goeker M."/>
        </authorList>
    </citation>
    <scope>NUCLEOTIDE SEQUENCE [LARGE SCALE GENOMIC DNA]</scope>
    <source>
        <strain evidence="9 10">DSM 19612</strain>
    </source>
</reference>
<keyword evidence="3" id="KW-0813">Transport</keyword>
<protein>
    <submittedName>
        <fullName evidence="9">Spore germination protein</fullName>
    </submittedName>
</protein>
<feature type="transmembrane region" description="Helical" evidence="8">
    <location>
        <begin position="342"/>
        <end position="360"/>
    </location>
</feature>
<evidence type="ECO:0000256" key="5">
    <source>
        <dbReference type="ARBA" id="ARBA00022692"/>
    </source>
</evidence>
<feature type="transmembrane region" description="Helical" evidence="8">
    <location>
        <begin position="192"/>
        <end position="211"/>
    </location>
</feature>
<dbReference type="GO" id="GO:0009847">
    <property type="term" value="P:spore germination"/>
    <property type="evidence" value="ECO:0007669"/>
    <property type="project" value="InterPro"/>
</dbReference>
<keyword evidence="10" id="KW-1185">Reference proteome</keyword>
<feature type="transmembrane region" description="Helical" evidence="8">
    <location>
        <begin position="45"/>
        <end position="66"/>
    </location>
</feature>
<evidence type="ECO:0000256" key="8">
    <source>
        <dbReference type="SAM" id="Phobius"/>
    </source>
</evidence>
<evidence type="ECO:0000256" key="3">
    <source>
        <dbReference type="ARBA" id="ARBA00022448"/>
    </source>
</evidence>
<dbReference type="AlphaFoldDB" id="A0A841Q4T2"/>
<name>A0A841Q4T2_9BACI</name>
<evidence type="ECO:0000313" key="10">
    <source>
        <dbReference type="Proteomes" id="UP000581688"/>
    </source>
</evidence>
<accession>A0A841Q4T2</accession>
<proteinExistence type="inferred from homology"/>
<dbReference type="RefSeq" id="WP_174497857.1">
    <property type="nucleotide sequence ID" value="NZ_CADDWK010000021.1"/>
</dbReference>
<feature type="transmembrane region" description="Helical" evidence="8">
    <location>
        <begin position="16"/>
        <end position="33"/>
    </location>
</feature>
<comment type="similarity">
    <text evidence="2">Belongs to the amino acid-polyamine-organocation (APC) superfamily. Spore germination protein (SGP) (TC 2.A.3.9) family.</text>
</comment>
<feature type="transmembrane region" description="Helical" evidence="8">
    <location>
        <begin position="151"/>
        <end position="172"/>
    </location>
</feature>
<dbReference type="InterPro" id="IPR004761">
    <property type="entry name" value="Spore_GerAB"/>
</dbReference>
<dbReference type="PANTHER" id="PTHR34975:SF2">
    <property type="entry name" value="SPORE GERMINATION PROTEIN A2"/>
    <property type="match status" value="1"/>
</dbReference>